<dbReference type="Proteomes" id="UP000465112">
    <property type="component" value="Chromosome 8"/>
</dbReference>
<proteinExistence type="predicted"/>
<name>A0A6A5FB50_PERFL</name>
<dbReference type="AlphaFoldDB" id="A0A6A5FB50"/>
<evidence type="ECO:0000313" key="1">
    <source>
        <dbReference type="EMBL" id="KAF1386683.1"/>
    </source>
</evidence>
<comment type="caution">
    <text evidence="1">The sequence shown here is derived from an EMBL/GenBank/DDBJ whole genome shotgun (WGS) entry which is preliminary data.</text>
</comment>
<gene>
    <name evidence="1" type="ORF">PFLUV_G00097430</name>
</gene>
<keyword evidence="2" id="KW-1185">Reference proteome</keyword>
<accession>A0A6A5FB50</accession>
<dbReference type="EMBL" id="VHII01000008">
    <property type="protein sequence ID" value="KAF1386683.1"/>
    <property type="molecule type" value="Genomic_DNA"/>
</dbReference>
<organism evidence="1 2">
    <name type="scientific">Perca fluviatilis</name>
    <name type="common">European perch</name>
    <dbReference type="NCBI Taxonomy" id="8168"/>
    <lineage>
        <taxon>Eukaryota</taxon>
        <taxon>Metazoa</taxon>
        <taxon>Chordata</taxon>
        <taxon>Craniata</taxon>
        <taxon>Vertebrata</taxon>
        <taxon>Euteleostomi</taxon>
        <taxon>Actinopterygii</taxon>
        <taxon>Neopterygii</taxon>
        <taxon>Teleostei</taxon>
        <taxon>Neoteleostei</taxon>
        <taxon>Acanthomorphata</taxon>
        <taxon>Eupercaria</taxon>
        <taxon>Perciformes</taxon>
        <taxon>Percoidei</taxon>
        <taxon>Percidae</taxon>
        <taxon>Percinae</taxon>
        <taxon>Perca</taxon>
    </lineage>
</organism>
<evidence type="ECO:0000313" key="2">
    <source>
        <dbReference type="Proteomes" id="UP000465112"/>
    </source>
</evidence>
<protein>
    <submittedName>
        <fullName evidence="1">Uncharacterized protein</fullName>
    </submittedName>
</protein>
<sequence>MYQVKTKHAKANMFAEIWTLNRCLHTVYMKRGKMKLYSTTPSGYQQKLLYSTGQYKVFSTVANSGLINLIVLDAECFYFCRAQTNKPFIASDRSLSSTTFVSILNLSKGVGQNASQQAHPGKTTLLCITWLEAHERQLV</sequence>
<reference evidence="1 2" key="1">
    <citation type="submission" date="2019-06" db="EMBL/GenBank/DDBJ databases">
        <title>A chromosome-scale genome assembly of the European perch, Perca fluviatilis.</title>
        <authorList>
            <person name="Roques C."/>
            <person name="Zahm M."/>
            <person name="Cabau C."/>
            <person name="Klopp C."/>
            <person name="Bouchez O."/>
            <person name="Donnadieu C."/>
            <person name="Kuhl H."/>
            <person name="Gislard M."/>
            <person name="Guendouz S."/>
            <person name="Journot L."/>
            <person name="Haffray P."/>
            <person name="Bestin A."/>
            <person name="Morvezen R."/>
            <person name="Feron R."/>
            <person name="Wen M."/>
            <person name="Jouanno E."/>
            <person name="Herpin A."/>
            <person name="Schartl M."/>
            <person name="Postlethwait J."/>
            <person name="Schaerlinger B."/>
            <person name="Chardard D."/>
            <person name="Lecocq T."/>
            <person name="Poncet C."/>
            <person name="Jaffrelo L."/>
            <person name="Lampietro C."/>
            <person name="Guiguen Y."/>
        </authorList>
    </citation>
    <scope>NUCLEOTIDE SEQUENCE [LARGE SCALE GENOMIC DNA]</scope>
    <source>
        <tissue evidence="1">Blood</tissue>
    </source>
</reference>